<proteinExistence type="predicted"/>
<name>W6Z1C0_COCC2</name>
<dbReference type="Proteomes" id="UP000053841">
    <property type="component" value="Unassembled WGS sequence"/>
</dbReference>
<dbReference type="RefSeq" id="XP_007708318.1">
    <property type="nucleotide sequence ID" value="XM_007710128.1"/>
</dbReference>
<evidence type="ECO:0000313" key="2">
    <source>
        <dbReference type="Proteomes" id="UP000053841"/>
    </source>
</evidence>
<organism evidence="1 2">
    <name type="scientific">Cochliobolus carbonum (strain 26-R-13)</name>
    <name type="common">Maize leaf spot fungus</name>
    <name type="synonym">Bipolaris zeicola</name>
    <dbReference type="NCBI Taxonomy" id="930089"/>
    <lineage>
        <taxon>Eukaryota</taxon>
        <taxon>Fungi</taxon>
        <taxon>Dikarya</taxon>
        <taxon>Ascomycota</taxon>
        <taxon>Pezizomycotina</taxon>
        <taxon>Dothideomycetes</taxon>
        <taxon>Pleosporomycetidae</taxon>
        <taxon>Pleosporales</taxon>
        <taxon>Pleosporineae</taxon>
        <taxon>Pleosporaceae</taxon>
        <taxon>Bipolaris</taxon>
    </lineage>
</organism>
<accession>W6Z1C0</accession>
<dbReference type="GeneID" id="19151980"/>
<gene>
    <name evidence="1" type="ORF">COCCADRAFT_85581</name>
</gene>
<protein>
    <submittedName>
        <fullName evidence="1">Uncharacterized protein</fullName>
    </submittedName>
</protein>
<dbReference type="AlphaFoldDB" id="W6Z1C0"/>
<keyword evidence="2" id="KW-1185">Reference proteome</keyword>
<dbReference type="EMBL" id="KI964551">
    <property type="protein sequence ID" value="EUC37476.1"/>
    <property type="molecule type" value="Genomic_DNA"/>
</dbReference>
<dbReference type="HOGENOM" id="CLU_2885452_0_0_1"/>
<sequence>MFCWWTQVSVHSQSEHISFVSAGNADSNTNSASGDSCRMAAWIAFLCSRYLGKTRTSTQRPSS</sequence>
<reference evidence="1 2" key="1">
    <citation type="journal article" date="2013" name="PLoS Genet.">
        <title>Comparative genome structure, secondary metabolite, and effector coding capacity across Cochliobolus pathogens.</title>
        <authorList>
            <person name="Condon B.J."/>
            <person name="Leng Y."/>
            <person name="Wu D."/>
            <person name="Bushley K.E."/>
            <person name="Ohm R.A."/>
            <person name="Otillar R."/>
            <person name="Martin J."/>
            <person name="Schackwitz W."/>
            <person name="Grimwood J."/>
            <person name="MohdZainudin N."/>
            <person name="Xue C."/>
            <person name="Wang R."/>
            <person name="Manning V.A."/>
            <person name="Dhillon B."/>
            <person name="Tu Z.J."/>
            <person name="Steffenson B.J."/>
            <person name="Salamov A."/>
            <person name="Sun H."/>
            <person name="Lowry S."/>
            <person name="LaButti K."/>
            <person name="Han J."/>
            <person name="Copeland A."/>
            <person name="Lindquist E."/>
            <person name="Barry K."/>
            <person name="Schmutz J."/>
            <person name="Baker S.E."/>
            <person name="Ciuffetti L.M."/>
            <person name="Grigoriev I.V."/>
            <person name="Zhong S."/>
            <person name="Turgeon B.G."/>
        </authorList>
    </citation>
    <scope>NUCLEOTIDE SEQUENCE [LARGE SCALE GENOMIC DNA]</scope>
    <source>
        <strain evidence="1 2">26-R-13</strain>
    </source>
</reference>
<dbReference type="KEGG" id="bze:COCCADRAFT_85581"/>
<evidence type="ECO:0000313" key="1">
    <source>
        <dbReference type="EMBL" id="EUC37476.1"/>
    </source>
</evidence>